<dbReference type="GO" id="GO:0003887">
    <property type="term" value="F:DNA-directed DNA polymerase activity"/>
    <property type="evidence" value="ECO:0007669"/>
    <property type="project" value="UniProtKB-KW"/>
</dbReference>
<keyword evidence="4" id="KW-0378">Hydrolase</keyword>
<protein>
    <submittedName>
        <fullName evidence="11">Uncharacterized protein</fullName>
    </submittedName>
</protein>
<evidence type="ECO:0000256" key="10">
    <source>
        <dbReference type="SAM" id="MobiDB-lite"/>
    </source>
</evidence>
<name>A0AA38TCT4_9ASTR</name>
<evidence type="ECO:0000256" key="8">
    <source>
        <dbReference type="ARBA" id="ARBA00022932"/>
    </source>
</evidence>
<keyword evidence="6" id="KW-0229">DNA integration</keyword>
<dbReference type="EMBL" id="JARYMX010000005">
    <property type="protein sequence ID" value="KAJ9548348.1"/>
    <property type="molecule type" value="Genomic_DNA"/>
</dbReference>
<feature type="compositionally biased region" description="Polar residues" evidence="10">
    <location>
        <begin position="159"/>
        <end position="191"/>
    </location>
</feature>
<keyword evidence="5" id="KW-0460">Magnesium</keyword>
<evidence type="ECO:0000256" key="4">
    <source>
        <dbReference type="ARBA" id="ARBA00022801"/>
    </source>
</evidence>
<dbReference type="InterPro" id="IPR039537">
    <property type="entry name" value="Retrotran_Ty1/copia-like"/>
</dbReference>
<dbReference type="GO" id="GO:0003964">
    <property type="term" value="F:RNA-directed DNA polymerase activity"/>
    <property type="evidence" value="ECO:0007669"/>
    <property type="project" value="UniProtKB-KW"/>
</dbReference>
<keyword evidence="7" id="KW-0695">RNA-directed DNA polymerase</keyword>
<evidence type="ECO:0000256" key="7">
    <source>
        <dbReference type="ARBA" id="ARBA00022918"/>
    </source>
</evidence>
<feature type="region of interest" description="Disordered" evidence="10">
    <location>
        <begin position="157"/>
        <end position="191"/>
    </location>
</feature>
<keyword evidence="2" id="KW-0479">Metal-binding</keyword>
<proteinExistence type="predicted"/>
<dbReference type="GO" id="GO:0046872">
    <property type="term" value="F:metal ion binding"/>
    <property type="evidence" value="ECO:0007669"/>
    <property type="project" value="UniProtKB-KW"/>
</dbReference>
<dbReference type="Proteomes" id="UP001172457">
    <property type="component" value="Chromosome 5"/>
</dbReference>
<evidence type="ECO:0000256" key="2">
    <source>
        <dbReference type="ARBA" id="ARBA00022723"/>
    </source>
</evidence>
<gene>
    <name evidence="11" type="ORF">OSB04_020891</name>
</gene>
<evidence type="ECO:0000256" key="9">
    <source>
        <dbReference type="ARBA" id="ARBA00023172"/>
    </source>
</evidence>
<comment type="caution">
    <text evidence="11">The sequence shown here is derived from an EMBL/GenBank/DDBJ whole genome shotgun (WGS) entry which is preliminary data.</text>
</comment>
<keyword evidence="8" id="KW-0548">Nucleotidyltransferase</keyword>
<evidence type="ECO:0000256" key="5">
    <source>
        <dbReference type="ARBA" id="ARBA00022842"/>
    </source>
</evidence>
<dbReference type="AlphaFoldDB" id="A0AA38TCT4"/>
<accession>A0AA38TCT4</accession>
<dbReference type="InterPro" id="IPR012337">
    <property type="entry name" value="RNaseH-like_sf"/>
</dbReference>
<evidence type="ECO:0000313" key="12">
    <source>
        <dbReference type="Proteomes" id="UP001172457"/>
    </source>
</evidence>
<dbReference type="GO" id="GO:0006310">
    <property type="term" value="P:DNA recombination"/>
    <property type="evidence" value="ECO:0007669"/>
    <property type="project" value="UniProtKB-KW"/>
</dbReference>
<dbReference type="GO" id="GO:0015074">
    <property type="term" value="P:DNA integration"/>
    <property type="evidence" value="ECO:0007669"/>
    <property type="project" value="UniProtKB-KW"/>
</dbReference>
<evidence type="ECO:0000256" key="3">
    <source>
        <dbReference type="ARBA" id="ARBA00022759"/>
    </source>
</evidence>
<evidence type="ECO:0000313" key="11">
    <source>
        <dbReference type="EMBL" id="KAJ9548348.1"/>
    </source>
</evidence>
<reference evidence="11" key="1">
    <citation type="submission" date="2023-03" db="EMBL/GenBank/DDBJ databases">
        <title>Chromosome-scale reference genome and RAD-based genetic map of yellow starthistle (Centaurea solstitialis) reveal putative structural variation and QTLs associated with invader traits.</title>
        <authorList>
            <person name="Reatini B."/>
            <person name="Cang F.A."/>
            <person name="Jiang Q."/>
            <person name="Mckibben M.T.W."/>
            <person name="Barker M.S."/>
            <person name="Rieseberg L.H."/>
            <person name="Dlugosch K.M."/>
        </authorList>
    </citation>
    <scope>NUCLEOTIDE SEQUENCE</scope>
    <source>
        <strain evidence="11">CAN-66</strain>
        <tissue evidence="11">Leaf</tissue>
    </source>
</reference>
<organism evidence="11 12">
    <name type="scientific">Centaurea solstitialis</name>
    <name type="common">yellow star-thistle</name>
    <dbReference type="NCBI Taxonomy" id="347529"/>
    <lineage>
        <taxon>Eukaryota</taxon>
        <taxon>Viridiplantae</taxon>
        <taxon>Streptophyta</taxon>
        <taxon>Embryophyta</taxon>
        <taxon>Tracheophyta</taxon>
        <taxon>Spermatophyta</taxon>
        <taxon>Magnoliopsida</taxon>
        <taxon>eudicotyledons</taxon>
        <taxon>Gunneridae</taxon>
        <taxon>Pentapetalae</taxon>
        <taxon>asterids</taxon>
        <taxon>campanulids</taxon>
        <taxon>Asterales</taxon>
        <taxon>Asteraceae</taxon>
        <taxon>Carduoideae</taxon>
        <taxon>Cardueae</taxon>
        <taxon>Centaureinae</taxon>
        <taxon>Centaurea</taxon>
    </lineage>
</organism>
<dbReference type="PANTHER" id="PTHR42648">
    <property type="entry name" value="TRANSPOSASE, PUTATIVE-RELATED"/>
    <property type="match status" value="1"/>
</dbReference>
<keyword evidence="1" id="KW-0540">Nuclease</keyword>
<dbReference type="SUPFAM" id="SSF53098">
    <property type="entry name" value="Ribonuclease H-like"/>
    <property type="match status" value="1"/>
</dbReference>
<evidence type="ECO:0000256" key="6">
    <source>
        <dbReference type="ARBA" id="ARBA00022908"/>
    </source>
</evidence>
<keyword evidence="8" id="KW-0808">Transferase</keyword>
<dbReference type="GO" id="GO:0004519">
    <property type="term" value="F:endonuclease activity"/>
    <property type="evidence" value="ECO:0007669"/>
    <property type="project" value="UniProtKB-KW"/>
</dbReference>
<evidence type="ECO:0000256" key="1">
    <source>
        <dbReference type="ARBA" id="ARBA00022722"/>
    </source>
</evidence>
<keyword evidence="9" id="KW-0233">DNA recombination</keyword>
<dbReference type="PANTHER" id="PTHR42648:SF11">
    <property type="entry name" value="TRANSPOSON TY4-P GAG-POL POLYPROTEIN"/>
    <property type="match status" value="1"/>
</dbReference>
<keyword evidence="3" id="KW-0255">Endonuclease</keyword>
<keyword evidence="12" id="KW-1185">Reference proteome</keyword>
<keyword evidence="8" id="KW-0239">DNA-directed DNA polymerase</keyword>
<sequence length="191" mass="21133">MVKDLPRITPLEKVCEGCVLGKQTKKPFPVGKSKRASKILELMHADLCGPMRTDSTFWAEGVATAVYLLNISPTKAVWDQTPYEALNGIKPSVKHLRIFGCIGYALNTMEMHKLKENEKISRDVRFDEEGSWKWGENFTESAGIQLELNELVEERVNPTALNSSGSSTPTTIETSNLDTSVSETPSGDLSE</sequence>
<dbReference type="GO" id="GO:0016787">
    <property type="term" value="F:hydrolase activity"/>
    <property type="evidence" value="ECO:0007669"/>
    <property type="project" value="UniProtKB-KW"/>
</dbReference>